<sequence length="140" mass="15798">MEIGKGYTLEEVLRYSNKDVVDFHLSCAFCSTTMDHNEKARFIQAKLKCVVRDFAFKGACIVCRRQLACKEKLLHTRVTGEADLVECMAGKNIVFVTVRCVTCLALLTASEKLDAKACGLPFHLVRHMWRGYCGFCKPLL</sequence>
<dbReference type="GO" id="GO:0039648">
    <property type="term" value="P:symbiont-mediated perturbation of host ubiquitin-like protein modification"/>
    <property type="evidence" value="ECO:0007669"/>
    <property type="project" value="UniProtKB-UniRule"/>
</dbReference>
<dbReference type="SMR" id="A0A2S0SZ15"/>
<keyword evidence="6 16" id="KW-0479">Metal-binding</keyword>
<dbReference type="EMBL" id="MF416381">
    <property type="protein sequence ID" value="AWB14629.1"/>
    <property type="molecule type" value="Genomic_DNA"/>
</dbReference>
<dbReference type="GO" id="GO:0039502">
    <property type="term" value="P:symbiont-mediated suppression of host type I interferon-mediated signaling pathway"/>
    <property type="evidence" value="ECO:0007669"/>
    <property type="project" value="UniProtKB-UniRule"/>
</dbReference>
<evidence type="ECO:0000256" key="1">
    <source>
        <dbReference type="ARBA" id="ARBA00006346"/>
    </source>
</evidence>
<evidence type="ECO:0000256" key="11">
    <source>
        <dbReference type="ARBA" id="ARBA00023159"/>
    </source>
</evidence>
<comment type="function">
    <text evidence="16">Plays a major role in the induction and maintenance of cellular transformation. E6 associates with host UBE3A/E6-AP ubiquitin-protein ligase and modulates its activity. Protects host keratinocytes from apoptosis by mediating the degradation of host BAK1. May also inhibit host immune response.</text>
</comment>
<keyword evidence="2 16" id="KW-0244">Early protein</keyword>
<dbReference type="GO" id="GO:0042025">
    <property type="term" value="C:host cell nucleus"/>
    <property type="evidence" value="ECO:0007669"/>
    <property type="project" value="UniProtKB-SubCell"/>
</dbReference>
<dbReference type="Pfam" id="PF00518">
    <property type="entry name" value="E6"/>
    <property type="match status" value="1"/>
</dbReference>
<dbReference type="GO" id="GO:0006355">
    <property type="term" value="P:regulation of DNA-templated transcription"/>
    <property type="evidence" value="ECO:0007669"/>
    <property type="project" value="UniProtKB-UniRule"/>
</dbReference>
<feature type="zinc finger region" evidence="16">
    <location>
        <begin position="100"/>
        <end position="136"/>
    </location>
</feature>
<organism evidence="18">
    <name type="scientific">Mouse papillomavirus 1</name>
    <dbReference type="NCBI Taxonomy" id="2171376"/>
    <lineage>
        <taxon>Viruses</taxon>
        <taxon>Monodnaviria</taxon>
        <taxon>Shotokuvirae</taxon>
        <taxon>Cossaviricota</taxon>
        <taxon>Papovaviricetes</taxon>
        <taxon>Zurhausenvirales</taxon>
        <taxon>Papillomaviridae</taxon>
    </lineage>
</organism>
<keyword evidence="15 16" id="KW-1119">Modulation of host cell apoptosis by virus</keyword>
<dbReference type="GO" id="GO:0003677">
    <property type="term" value="F:DNA binding"/>
    <property type="evidence" value="ECO:0007669"/>
    <property type="project" value="UniProtKB-UniRule"/>
</dbReference>
<keyword evidence="5 16" id="KW-1090">Inhibition of host innate immune response by virus</keyword>
<keyword evidence="10 16" id="KW-0238">DNA-binding</keyword>
<dbReference type="HAMAP" id="MF_04006">
    <property type="entry name" value="HPV_E6"/>
    <property type="match status" value="1"/>
</dbReference>
<evidence type="ECO:0000256" key="12">
    <source>
        <dbReference type="ARBA" id="ARBA00023163"/>
    </source>
</evidence>
<evidence type="ECO:0000256" key="5">
    <source>
        <dbReference type="ARBA" id="ARBA00022632"/>
    </source>
</evidence>
<keyword evidence="7 16" id="KW-0863">Zinc-finger</keyword>
<dbReference type="GO" id="GO:0052170">
    <property type="term" value="P:symbiont-mediated suppression of host innate immune response"/>
    <property type="evidence" value="ECO:0007669"/>
    <property type="project" value="UniProtKB-KW"/>
</dbReference>
<dbReference type="GO" id="GO:0052150">
    <property type="term" value="P:symbiont-mediated perturbation of host apoptosis"/>
    <property type="evidence" value="ECO:0007669"/>
    <property type="project" value="UniProtKB-KW"/>
</dbReference>
<comment type="similarity">
    <text evidence="1 16 17">Belongs to the papillomaviridae E6 protein family.</text>
</comment>
<dbReference type="InterPro" id="IPR038575">
    <property type="entry name" value="E6_sf"/>
</dbReference>
<evidence type="ECO:0000256" key="14">
    <source>
        <dbReference type="ARBA" id="ARBA00023280"/>
    </source>
</evidence>
<dbReference type="GO" id="GO:0006351">
    <property type="term" value="P:DNA-templated transcription"/>
    <property type="evidence" value="ECO:0007669"/>
    <property type="project" value="UniProtKB-UniRule"/>
</dbReference>
<keyword evidence="8 16" id="KW-0862">Zinc</keyword>
<evidence type="ECO:0000256" key="17">
    <source>
        <dbReference type="RuleBase" id="RU363123"/>
    </source>
</evidence>
<reference evidence="18" key="2">
    <citation type="journal article" date="2018" name="MBio">
        <title>Viral Diversity of House Mice in New York City.</title>
        <authorList>
            <person name="Willams S.H."/>
            <person name="Che X."/>
            <person name="Garcia J.A."/>
            <person name="Klena J.D."/>
            <person name="Lee B."/>
            <person name="Muller D."/>
            <person name="Ulrich W."/>
            <person name="Corrigan R.M."/>
            <person name="Nichol S."/>
            <person name="Jain K."/>
            <person name="Lipkin W.I."/>
        </authorList>
    </citation>
    <scope>NUCLEOTIDE SEQUENCE</scope>
    <source>
        <strain evidence="18">MPV1/NYC/Queens/poolP2</strain>
    </source>
</reference>
<feature type="zinc finger region" evidence="16">
    <location>
        <begin position="27"/>
        <end position="63"/>
    </location>
</feature>
<evidence type="ECO:0000256" key="16">
    <source>
        <dbReference type="HAMAP-Rule" id="MF_04006"/>
    </source>
</evidence>
<evidence type="ECO:0000256" key="10">
    <source>
        <dbReference type="ARBA" id="ARBA00023125"/>
    </source>
</evidence>
<evidence type="ECO:0000256" key="8">
    <source>
        <dbReference type="ARBA" id="ARBA00022833"/>
    </source>
</evidence>
<evidence type="ECO:0000256" key="3">
    <source>
        <dbReference type="ARBA" id="ARBA00022562"/>
    </source>
</evidence>
<protein>
    <recommendedName>
        <fullName evidence="16 17">Protein E6</fullName>
    </recommendedName>
</protein>
<keyword evidence="9 16" id="KW-0805">Transcription regulation</keyword>
<gene>
    <name evidence="16" type="primary">E6</name>
</gene>
<evidence type="ECO:0000256" key="15">
    <source>
        <dbReference type="ARBA" id="ARBA00023323"/>
    </source>
</evidence>
<comment type="subcellular location">
    <subcellularLocation>
        <location evidence="16 17">Host cytoplasm</location>
    </subcellularLocation>
    <subcellularLocation>
        <location evidence="16 17">Host nucleus</location>
    </subcellularLocation>
</comment>
<keyword evidence="3 16" id="KW-1048">Host nucleus</keyword>
<comment type="subunit">
    <text evidence="16">Forms homodimers. Interacts with ubiquitin-protein ligase UBE3A/E6-AP; this interaction stimulates UBE3A ubiquitin activity. Interacts with host BAK1.</text>
</comment>
<evidence type="ECO:0000256" key="6">
    <source>
        <dbReference type="ARBA" id="ARBA00022723"/>
    </source>
</evidence>
<dbReference type="InterPro" id="IPR001334">
    <property type="entry name" value="E6"/>
</dbReference>
<evidence type="ECO:0000256" key="2">
    <source>
        <dbReference type="ARBA" id="ARBA00022518"/>
    </source>
</evidence>
<dbReference type="Gene3D" id="3.30.240.40">
    <property type="entry name" value="E6 early regulatory protein"/>
    <property type="match status" value="2"/>
</dbReference>
<keyword evidence="13 16" id="KW-1035">Host cytoplasm</keyword>
<evidence type="ECO:0000313" key="18">
    <source>
        <dbReference type="EMBL" id="AWB14629.1"/>
    </source>
</evidence>
<dbReference type="SUPFAM" id="SSF161229">
    <property type="entry name" value="E6 C-terminal domain-like"/>
    <property type="match status" value="2"/>
</dbReference>
<dbReference type="GO" id="GO:0030430">
    <property type="term" value="C:host cell cytoplasm"/>
    <property type="evidence" value="ECO:0007669"/>
    <property type="project" value="UniProtKB-SubCell"/>
</dbReference>
<name>A0A2S0SZ15_9PAPI</name>
<evidence type="ECO:0000256" key="7">
    <source>
        <dbReference type="ARBA" id="ARBA00022771"/>
    </source>
</evidence>
<proteinExistence type="inferred from homology"/>
<dbReference type="GO" id="GO:0008270">
    <property type="term" value="F:zinc ion binding"/>
    <property type="evidence" value="ECO:0007669"/>
    <property type="project" value="UniProtKB-KW"/>
</dbReference>
<comment type="caution">
    <text evidence="16">Lacks conserved residue(s) required for the propagation of feature annotation.</text>
</comment>
<accession>A0A2S0SZ15</accession>
<evidence type="ECO:0000256" key="4">
    <source>
        <dbReference type="ARBA" id="ARBA00022581"/>
    </source>
</evidence>
<keyword evidence="12 16" id="KW-0804">Transcription</keyword>
<evidence type="ECO:0000256" key="9">
    <source>
        <dbReference type="ARBA" id="ARBA00023015"/>
    </source>
</evidence>
<keyword evidence="14 16" id="KW-0899">Viral immunoevasion</keyword>
<reference evidence="18" key="1">
    <citation type="submission" date="2017-06" db="EMBL/GenBank/DDBJ databases">
        <authorList>
            <person name="Kim H.J."/>
            <person name="Triplett B.A."/>
        </authorList>
    </citation>
    <scope>NUCLEOTIDE SEQUENCE</scope>
    <source>
        <strain evidence="18">MPV1/NYC/Queens/poolP2</strain>
    </source>
</reference>
<keyword evidence="4 16" id="KW-0945">Host-virus interaction</keyword>
<keyword evidence="11 16" id="KW-0010">Activator</keyword>
<evidence type="ECO:0000256" key="13">
    <source>
        <dbReference type="ARBA" id="ARBA00023200"/>
    </source>
</evidence>